<evidence type="ECO:0000256" key="1">
    <source>
        <dbReference type="SAM" id="MobiDB-lite"/>
    </source>
</evidence>
<feature type="compositionally biased region" description="Polar residues" evidence="1">
    <location>
        <begin position="20"/>
        <end position="31"/>
    </location>
</feature>
<feature type="region of interest" description="Disordered" evidence="1">
    <location>
        <begin position="1"/>
        <end position="41"/>
    </location>
</feature>
<dbReference type="InterPro" id="IPR000772">
    <property type="entry name" value="Ricin_B_lectin"/>
</dbReference>
<keyword evidence="2" id="KW-1133">Transmembrane helix</keyword>
<evidence type="ECO:0000256" key="2">
    <source>
        <dbReference type="SAM" id="Phobius"/>
    </source>
</evidence>
<reference evidence="4 5" key="1">
    <citation type="journal article" date="2024" name="Commun. Biol.">
        <title>Comparative genomic analysis of thermophilic fungi reveals convergent evolutionary adaptations and gene losses.</title>
        <authorList>
            <person name="Steindorff A.S."/>
            <person name="Aguilar-Pontes M.V."/>
            <person name="Robinson A.J."/>
            <person name="Andreopoulos B."/>
            <person name="LaButti K."/>
            <person name="Kuo A."/>
            <person name="Mondo S."/>
            <person name="Riley R."/>
            <person name="Otillar R."/>
            <person name="Haridas S."/>
            <person name="Lipzen A."/>
            <person name="Grimwood J."/>
            <person name="Schmutz J."/>
            <person name="Clum A."/>
            <person name="Reid I.D."/>
            <person name="Moisan M.C."/>
            <person name="Butler G."/>
            <person name="Nguyen T.T.M."/>
            <person name="Dewar K."/>
            <person name="Conant G."/>
            <person name="Drula E."/>
            <person name="Henrissat B."/>
            <person name="Hansel C."/>
            <person name="Singer S."/>
            <person name="Hutchinson M.I."/>
            <person name="de Vries R.P."/>
            <person name="Natvig D.O."/>
            <person name="Powell A.J."/>
            <person name="Tsang A."/>
            <person name="Grigoriev I.V."/>
        </authorList>
    </citation>
    <scope>NUCLEOTIDE SEQUENCE [LARGE SCALE GENOMIC DNA]</scope>
    <source>
        <strain evidence="4 5">CBS 494.80</strain>
    </source>
</reference>
<feature type="domain" description="Ricin B lectin" evidence="3">
    <location>
        <begin position="241"/>
        <end position="317"/>
    </location>
</feature>
<proteinExistence type="predicted"/>
<evidence type="ECO:0000313" key="5">
    <source>
        <dbReference type="Proteomes" id="UP001595075"/>
    </source>
</evidence>
<keyword evidence="2" id="KW-0472">Membrane</keyword>
<name>A0ABR4CEC7_9HELO</name>
<accession>A0ABR4CEC7</accession>
<dbReference type="CDD" id="cd00161">
    <property type="entry name" value="beta-trefoil_Ricin-like"/>
    <property type="match status" value="1"/>
</dbReference>
<dbReference type="SUPFAM" id="SSF50370">
    <property type="entry name" value="Ricin B-like lectins"/>
    <property type="match status" value="1"/>
</dbReference>
<gene>
    <name evidence="4" type="ORF">VTL71DRAFT_16150</name>
</gene>
<organism evidence="4 5">
    <name type="scientific">Oculimacula yallundae</name>
    <dbReference type="NCBI Taxonomy" id="86028"/>
    <lineage>
        <taxon>Eukaryota</taxon>
        <taxon>Fungi</taxon>
        <taxon>Dikarya</taxon>
        <taxon>Ascomycota</taxon>
        <taxon>Pezizomycotina</taxon>
        <taxon>Leotiomycetes</taxon>
        <taxon>Helotiales</taxon>
        <taxon>Ploettnerulaceae</taxon>
        <taxon>Oculimacula</taxon>
    </lineage>
</organism>
<dbReference type="Proteomes" id="UP001595075">
    <property type="component" value="Unassembled WGS sequence"/>
</dbReference>
<dbReference type="Gene3D" id="2.80.10.50">
    <property type="match status" value="1"/>
</dbReference>
<keyword evidence="2" id="KW-0812">Transmembrane</keyword>
<feature type="compositionally biased region" description="Polar residues" evidence="1">
    <location>
        <begin position="115"/>
        <end position="125"/>
    </location>
</feature>
<comment type="caution">
    <text evidence="4">The sequence shown here is derived from an EMBL/GenBank/DDBJ whole genome shotgun (WGS) entry which is preliminary data.</text>
</comment>
<evidence type="ECO:0000259" key="3">
    <source>
        <dbReference type="Pfam" id="PF14200"/>
    </source>
</evidence>
<keyword evidence="5" id="KW-1185">Reference proteome</keyword>
<feature type="transmembrane region" description="Helical" evidence="2">
    <location>
        <begin position="80"/>
        <end position="104"/>
    </location>
</feature>
<sequence length="348" mass="36625">MYAEHMPSGNLQFGQPEYAQPQQNTKTNNMYSEKEPHPYSPCLSSSNAPKLIHISPGNPPELISTGPTLNKRRCGLSKRVFYLVMAVVLLIVAGGIIGGAVAALKGKNDPPDPSSTPGQVQPGNGTDTASESSRSSFSTSVTTSNTRTESRPLSTSTAASSTSLPSSSKQSPTSVVSSVTSASEPTSTPTSQSVAAFDSNIWYRISNSNPNYDSSLDVLNDAGTSSSGTLSLTDPGDVSGQYWQVRHSTTSNTYTLCTSFLGPNMRLDVAGLNPVLAPASSSASGQQWTIVEGANGTFRLSSVVSGGDLLFLDTEGDTRNLIMSTGEHSGQYWYITSRGKSINDPNFA</sequence>
<feature type="compositionally biased region" description="Low complexity" evidence="1">
    <location>
        <begin position="154"/>
        <end position="192"/>
    </location>
</feature>
<dbReference type="Pfam" id="PF14200">
    <property type="entry name" value="RicinB_lectin_2"/>
    <property type="match status" value="1"/>
</dbReference>
<feature type="compositionally biased region" description="Low complexity" evidence="1">
    <location>
        <begin position="126"/>
        <end position="147"/>
    </location>
</feature>
<dbReference type="InterPro" id="IPR035992">
    <property type="entry name" value="Ricin_B-like_lectins"/>
</dbReference>
<feature type="region of interest" description="Disordered" evidence="1">
    <location>
        <begin position="107"/>
        <end position="192"/>
    </location>
</feature>
<dbReference type="EMBL" id="JAZHXI010000009">
    <property type="protein sequence ID" value="KAL2068052.1"/>
    <property type="molecule type" value="Genomic_DNA"/>
</dbReference>
<protein>
    <recommendedName>
        <fullName evidence="3">Ricin B lectin domain-containing protein</fullName>
    </recommendedName>
</protein>
<evidence type="ECO:0000313" key="4">
    <source>
        <dbReference type="EMBL" id="KAL2068052.1"/>
    </source>
</evidence>